<proteinExistence type="predicted"/>
<evidence type="ECO:0000259" key="3">
    <source>
        <dbReference type="Pfam" id="PF01266"/>
    </source>
</evidence>
<organism evidence="4 5">
    <name type="scientific">Polyporus arcularius HHB13444</name>
    <dbReference type="NCBI Taxonomy" id="1314778"/>
    <lineage>
        <taxon>Eukaryota</taxon>
        <taxon>Fungi</taxon>
        <taxon>Dikarya</taxon>
        <taxon>Basidiomycota</taxon>
        <taxon>Agaricomycotina</taxon>
        <taxon>Agaricomycetes</taxon>
        <taxon>Polyporales</taxon>
        <taxon>Polyporaceae</taxon>
        <taxon>Polyporus</taxon>
    </lineage>
</organism>
<dbReference type="EMBL" id="ML210971">
    <property type="protein sequence ID" value="TFK94197.1"/>
    <property type="molecule type" value="Genomic_DNA"/>
</dbReference>
<dbReference type="InParanoid" id="A0A5C3PZF4"/>
<dbReference type="GO" id="GO:0005770">
    <property type="term" value="C:late endosome"/>
    <property type="evidence" value="ECO:0007669"/>
    <property type="project" value="TreeGrafter"/>
</dbReference>
<dbReference type="Proteomes" id="UP000308197">
    <property type="component" value="Unassembled WGS sequence"/>
</dbReference>
<dbReference type="Pfam" id="PF01172">
    <property type="entry name" value="SBDS_N"/>
    <property type="match status" value="1"/>
</dbReference>
<dbReference type="STRING" id="1314778.A0A5C3PZF4"/>
<evidence type="ECO:0000313" key="5">
    <source>
        <dbReference type="Proteomes" id="UP000308197"/>
    </source>
</evidence>
<evidence type="ECO:0000259" key="2">
    <source>
        <dbReference type="Pfam" id="PF01172"/>
    </source>
</evidence>
<evidence type="ECO:0000256" key="1">
    <source>
        <dbReference type="SAM" id="MobiDB-lite"/>
    </source>
</evidence>
<dbReference type="InterPro" id="IPR036786">
    <property type="entry name" value="Ribosome_mat_SBDS_N_sf"/>
</dbReference>
<keyword evidence="5" id="KW-1185">Reference proteome</keyword>
<feature type="domain" description="Ribosome maturation protein SDO1/SBDS N-terminal" evidence="2">
    <location>
        <begin position="6"/>
        <end position="94"/>
    </location>
</feature>
<dbReference type="PANTHER" id="PTHR13847:SF185">
    <property type="entry name" value="FAD DEPENDENT OXIDOREDUCTASE SUPERFAMILY (AFU_ORTHOLOGUE AFUA_3G02360)"/>
    <property type="match status" value="1"/>
</dbReference>
<feature type="region of interest" description="Disordered" evidence="1">
    <location>
        <begin position="92"/>
        <end position="113"/>
    </location>
</feature>
<name>A0A5C3PZF4_9APHY</name>
<dbReference type="GO" id="GO:0005829">
    <property type="term" value="C:cytosol"/>
    <property type="evidence" value="ECO:0007669"/>
    <property type="project" value="GOC"/>
</dbReference>
<protein>
    <submittedName>
        <fullName evidence="4">DUF1960-domain-containing protein</fullName>
    </submittedName>
</protein>
<sequence>MVRELTKVVYKPSVEGNEEFIVIVNPEEYKRWKEGDTTIPLVEVVDSYEIFWSNQGAQGLLGRPSKQQLENAFGTSKDDEVIKQILEKGKEESGKGIRTGDGATNLSKGSAAAEGGLAPQAEHRHIHDMPTTVILGAGIVGLSTAHALSALAPPDHRIHVVEPAPRLFSSASGQAAGFIAKDWFAPALAPLGLLSFDLHRDLAERHGGRARWGYSESVSYSLDHTYQSPDFPPDAQPRTNAPAEGIHGAQEPSDDRSSDTHQPPLLDGHGLDPNVSGLQFETGLEWLLNNQTRASAASSEAENASAPSSGSEGATVKRDDIPKWLRAEPEALEALSDKTSTAQVHPKRLCEFLLEQCLATGVIIHHPARATKLLRDEHDPDARSHIRVEYLGEVSDSPEGRTRVVDIPCDNIVIAAGCWTPQVYATLFPNASRMPRIAHLAGYSVTVKSKHWPPVPVSSNPDAIRVPRDAPVSDDESSSSVPAFLASTLCHAIFTDAPGFAPEIFSRITGDVWVGGLNTSDVRLPPLPTDAQIDATYVERLLAVARALCGEDIEVRKQSLCFRPVTATGRPIIARMHEADLGDGIKPAGWAGQGGVFVATGHGPWGISLSLGTGRIVAEMVLGRELSVDVSALSRWDGVIDYSTRSLTP</sequence>
<dbReference type="Gene3D" id="3.50.50.60">
    <property type="entry name" value="FAD/NAD(P)-binding domain"/>
    <property type="match status" value="3"/>
</dbReference>
<dbReference type="SUPFAM" id="SSF89895">
    <property type="entry name" value="FYSH domain"/>
    <property type="match status" value="1"/>
</dbReference>
<feature type="compositionally biased region" description="Low complexity" evidence="1">
    <location>
        <begin position="295"/>
        <end position="314"/>
    </location>
</feature>
<dbReference type="PANTHER" id="PTHR13847">
    <property type="entry name" value="SARCOSINE DEHYDROGENASE-RELATED"/>
    <property type="match status" value="1"/>
</dbReference>
<dbReference type="InterPro" id="IPR006076">
    <property type="entry name" value="FAD-dep_OxRdtase"/>
</dbReference>
<dbReference type="Gene3D" id="3.30.9.10">
    <property type="entry name" value="D-Amino Acid Oxidase, subunit A, domain 2"/>
    <property type="match status" value="1"/>
</dbReference>
<reference evidence="4 5" key="1">
    <citation type="journal article" date="2019" name="Nat. Ecol. Evol.">
        <title>Megaphylogeny resolves global patterns of mushroom evolution.</title>
        <authorList>
            <person name="Varga T."/>
            <person name="Krizsan K."/>
            <person name="Foldi C."/>
            <person name="Dima B."/>
            <person name="Sanchez-Garcia M."/>
            <person name="Sanchez-Ramirez S."/>
            <person name="Szollosi G.J."/>
            <person name="Szarkandi J.G."/>
            <person name="Papp V."/>
            <person name="Albert L."/>
            <person name="Andreopoulos W."/>
            <person name="Angelini C."/>
            <person name="Antonin V."/>
            <person name="Barry K.W."/>
            <person name="Bougher N.L."/>
            <person name="Buchanan P."/>
            <person name="Buyck B."/>
            <person name="Bense V."/>
            <person name="Catcheside P."/>
            <person name="Chovatia M."/>
            <person name="Cooper J."/>
            <person name="Damon W."/>
            <person name="Desjardin D."/>
            <person name="Finy P."/>
            <person name="Geml J."/>
            <person name="Haridas S."/>
            <person name="Hughes K."/>
            <person name="Justo A."/>
            <person name="Karasinski D."/>
            <person name="Kautmanova I."/>
            <person name="Kiss B."/>
            <person name="Kocsube S."/>
            <person name="Kotiranta H."/>
            <person name="LaButti K.M."/>
            <person name="Lechner B.E."/>
            <person name="Liimatainen K."/>
            <person name="Lipzen A."/>
            <person name="Lukacs Z."/>
            <person name="Mihaltcheva S."/>
            <person name="Morgado L.N."/>
            <person name="Niskanen T."/>
            <person name="Noordeloos M.E."/>
            <person name="Ohm R.A."/>
            <person name="Ortiz-Santana B."/>
            <person name="Ovrebo C."/>
            <person name="Racz N."/>
            <person name="Riley R."/>
            <person name="Savchenko A."/>
            <person name="Shiryaev A."/>
            <person name="Soop K."/>
            <person name="Spirin V."/>
            <person name="Szebenyi C."/>
            <person name="Tomsovsky M."/>
            <person name="Tulloss R.E."/>
            <person name="Uehling J."/>
            <person name="Grigoriev I.V."/>
            <person name="Vagvolgyi C."/>
            <person name="Papp T."/>
            <person name="Martin F.M."/>
            <person name="Miettinen O."/>
            <person name="Hibbett D.S."/>
            <person name="Nagy L.G."/>
        </authorList>
    </citation>
    <scope>NUCLEOTIDE SEQUENCE [LARGE SCALE GENOMIC DNA]</scope>
    <source>
        <strain evidence="4 5">HHB13444</strain>
    </source>
</reference>
<dbReference type="InterPro" id="IPR036188">
    <property type="entry name" value="FAD/NAD-bd_sf"/>
</dbReference>
<dbReference type="AlphaFoldDB" id="A0A5C3PZF4"/>
<gene>
    <name evidence="4" type="ORF">K466DRAFT_561184</name>
</gene>
<dbReference type="GO" id="GO:0042147">
    <property type="term" value="P:retrograde transport, endosome to Golgi"/>
    <property type="evidence" value="ECO:0007669"/>
    <property type="project" value="TreeGrafter"/>
</dbReference>
<feature type="domain" description="FAD dependent oxidoreductase" evidence="3">
    <location>
        <begin position="133"/>
        <end position="209"/>
    </location>
</feature>
<dbReference type="InterPro" id="IPR019783">
    <property type="entry name" value="SDO1/SBDS_N"/>
</dbReference>
<feature type="region of interest" description="Disordered" evidence="1">
    <location>
        <begin position="295"/>
        <end position="320"/>
    </location>
</feature>
<feature type="region of interest" description="Disordered" evidence="1">
    <location>
        <begin position="458"/>
        <end position="477"/>
    </location>
</feature>
<evidence type="ECO:0000313" key="4">
    <source>
        <dbReference type="EMBL" id="TFK94197.1"/>
    </source>
</evidence>
<dbReference type="Gene3D" id="3.30.1250.10">
    <property type="entry name" value="Ribosome maturation protein SBDS, N-terminal domain"/>
    <property type="match status" value="1"/>
</dbReference>
<dbReference type="Pfam" id="PF01266">
    <property type="entry name" value="DAO"/>
    <property type="match status" value="2"/>
</dbReference>
<feature type="domain" description="FAD dependent oxidoreductase" evidence="3">
    <location>
        <begin position="330"/>
        <end position="620"/>
    </location>
</feature>
<dbReference type="SUPFAM" id="SSF51905">
    <property type="entry name" value="FAD/NAD(P)-binding domain"/>
    <property type="match status" value="1"/>
</dbReference>
<accession>A0A5C3PZF4</accession>
<feature type="region of interest" description="Disordered" evidence="1">
    <location>
        <begin position="224"/>
        <end position="274"/>
    </location>
</feature>